<evidence type="ECO:0000256" key="3">
    <source>
        <dbReference type="ARBA" id="ARBA00022448"/>
    </source>
</evidence>
<keyword evidence="3 8" id="KW-0813">Transport</keyword>
<dbReference type="GO" id="GO:0012505">
    <property type="term" value="C:endomembrane system"/>
    <property type="evidence" value="ECO:0007669"/>
    <property type="project" value="UniProtKB-SubCell"/>
</dbReference>
<feature type="transmembrane region" description="Helical" evidence="8">
    <location>
        <begin position="308"/>
        <end position="328"/>
    </location>
</feature>
<gene>
    <name evidence="9" type="ORF">ARHIZOSPH14_05400</name>
</gene>
<keyword evidence="4" id="KW-0533">Nickel</keyword>
<keyword evidence="7 8" id="KW-0472">Membrane</keyword>
<protein>
    <recommendedName>
        <fullName evidence="8">Nickel/cobalt efflux system</fullName>
    </recommendedName>
</protein>
<dbReference type="PANTHER" id="PTHR31611">
    <property type="entry name" value="HIGH-AFFINITY NICKEL TRANSPORT PROTEIN NIC1"/>
    <property type="match status" value="1"/>
</dbReference>
<comment type="similarity">
    <text evidence="2 8">Belongs to the NiCoT transporter (TC 2.A.52) family.</text>
</comment>
<evidence type="ECO:0000256" key="2">
    <source>
        <dbReference type="ARBA" id="ARBA00010892"/>
    </source>
</evidence>
<comment type="caution">
    <text evidence="9">The sequence shown here is derived from an EMBL/GenBank/DDBJ whole genome shotgun (WGS) entry which is preliminary data.</text>
</comment>
<evidence type="ECO:0000256" key="5">
    <source>
        <dbReference type="ARBA" id="ARBA00022692"/>
    </source>
</evidence>
<feature type="transmembrane region" description="Helical" evidence="8">
    <location>
        <begin position="266"/>
        <end position="288"/>
    </location>
</feature>
<keyword evidence="10" id="KW-1185">Reference proteome</keyword>
<sequence length="338" mass="34640">MWRLSPAARATLATAAGLPLVGWALFATLVLPGETGAEATTFGFGLAITAFLLGMRHAFDADHIAAIDNTSRKLVADGRDPSGVGLWFALGHSTVVLVAVGLVTAGLGALTSQIGVDDSPLASFTGVWGPTVSSVFLLAMAAANIVILVRLSGGADGSAPAGREHPAPAGIVSRLIARTSATLDAPWKMFVVGLLFGLGFDTASTITLLLLAGGAGVVMPWYAALVLPVLFTAGMVMCDGLNSVVTAGIYRWSADEPERRRRYNAALISISVAVALAVGTVGLSGVLVDAGGVRWTPVVAVASIDLEWFGPVIVAAIVLAWLTAWIAARTRGRISTAS</sequence>
<keyword evidence="6 8" id="KW-1133">Transmembrane helix</keyword>
<evidence type="ECO:0000256" key="7">
    <source>
        <dbReference type="ARBA" id="ARBA00023136"/>
    </source>
</evidence>
<accession>A0A9W6FQP9</accession>
<evidence type="ECO:0000256" key="6">
    <source>
        <dbReference type="ARBA" id="ARBA00022989"/>
    </source>
</evidence>
<feature type="transmembrane region" description="Helical" evidence="8">
    <location>
        <begin position="36"/>
        <end position="54"/>
    </location>
</feature>
<evidence type="ECO:0000313" key="10">
    <source>
        <dbReference type="Proteomes" id="UP001144396"/>
    </source>
</evidence>
<dbReference type="RefSeq" id="WP_281882295.1">
    <property type="nucleotide sequence ID" value="NZ_BSDP01000001.1"/>
</dbReference>
<dbReference type="Pfam" id="PF03824">
    <property type="entry name" value="NicO"/>
    <property type="match status" value="1"/>
</dbReference>
<proteinExistence type="inferred from homology"/>
<dbReference type="AlphaFoldDB" id="A0A9W6FQP9"/>
<organism evidence="9 10">
    <name type="scientific">Agromyces rhizosphaerae</name>
    <dbReference type="NCBI Taxonomy" id="88374"/>
    <lineage>
        <taxon>Bacteria</taxon>
        <taxon>Bacillati</taxon>
        <taxon>Actinomycetota</taxon>
        <taxon>Actinomycetes</taxon>
        <taxon>Micrococcales</taxon>
        <taxon>Microbacteriaceae</taxon>
        <taxon>Agromyces</taxon>
    </lineage>
</organism>
<dbReference type="GO" id="GO:0005886">
    <property type="term" value="C:plasma membrane"/>
    <property type="evidence" value="ECO:0007669"/>
    <property type="project" value="UniProtKB-SubCell"/>
</dbReference>
<dbReference type="EMBL" id="BSDP01000001">
    <property type="protein sequence ID" value="GLI26298.1"/>
    <property type="molecule type" value="Genomic_DNA"/>
</dbReference>
<feature type="transmembrane region" description="Helical" evidence="8">
    <location>
        <begin position="221"/>
        <end position="245"/>
    </location>
</feature>
<keyword evidence="5 8" id="KW-0812">Transmembrane</keyword>
<evidence type="ECO:0000256" key="1">
    <source>
        <dbReference type="ARBA" id="ARBA00004127"/>
    </source>
</evidence>
<dbReference type="Proteomes" id="UP001144396">
    <property type="component" value="Unassembled WGS sequence"/>
</dbReference>
<dbReference type="InterPro" id="IPR004688">
    <property type="entry name" value="Ni/Co_transpt"/>
</dbReference>
<evidence type="ECO:0000256" key="4">
    <source>
        <dbReference type="ARBA" id="ARBA00022596"/>
    </source>
</evidence>
<dbReference type="PANTHER" id="PTHR31611:SF0">
    <property type="entry name" value="HIGH-AFFINITY NICKEL TRANSPORT PROTEIN NIC1"/>
    <property type="match status" value="1"/>
</dbReference>
<evidence type="ECO:0000256" key="8">
    <source>
        <dbReference type="RuleBase" id="RU362101"/>
    </source>
</evidence>
<dbReference type="GO" id="GO:0015099">
    <property type="term" value="F:nickel cation transmembrane transporter activity"/>
    <property type="evidence" value="ECO:0007669"/>
    <property type="project" value="UniProtKB-UniRule"/>
</dbReference>
<feature type="transmembrane region" description="Helical" evidence="8">
    <location>
        <begin position="127"/>
        <end position="149"/>
    </location>
</feature>
<feature type="transmembrane region" description="Helical" evidence="8">
    <location>
        <begin position="84"/>
        <end position="107"/>
    </location>
</feature>
<dbReference type="InterPro" id="IPR011541">
    <property type="entry name" value="Ni/Co_transpt_high_affinity"/>
</dbReference>
<name>A0A9W6FQP9_9MICO</name>
<comment type="subcellular location">
    <subcellularLocation>
        <location evidence="8">Cell membrane</location>
        <topology evidence="8">Multi-pass membrane protein</topology>
    </subcellularLocation>
    <subcellularLocation>
        <location evidence="1">Endomembrane system</location>
        <topology evidence="1">Multi-pass membrane protein</topology>
    </subcellularLocation>
</comment>
<evidence type="ECO:0000313" key="9">
    <source>
        <dbReference type="EMBL" id="GLI26298.1"/>
    </source>
</evidence>
<reference evidence="9" key="1">
    <citation type="submission" date="2022-12" db="EMBL/GenBank/DDBJ databases">
        <title>Reference genome sequencing for broad-spectrum identification of bacterial and archaeal isolates by mass spectrometry.</title>
        <authorList>
            <person name="Sekiguchi Y."/>
            <person name="Tourlousse D.M."/>
        </authorList>
    </citation>
    <scope>NUCLEOTIDE SEQUENCE</scope>
    <source>
        <strain evidence="9">14</strain>
    </source>
</reference>
<feature type="transmembrane region" description="Helical" evidence="8">
    <location>
        <begin position="190"/>
        <end position="215"/>
    </location>
</feature>